<evidence type="ECO:0000256" key="2">
    <source>
        <dbReference type="ARBA" id="ARBA00023125"/>
    </source>
</evidence>
<proteinExistence type="predicted"/>
<evidence type="ECO:0000259" key="4">
    <source>
        <dbReference type="Pfam" id="PF00392"/>
    </source>
</evidence>
<name>A0ABV1IY02_9FIRM</name>
<evidence type="ECO:0000256" key="1">
    <source>
        <dbReference type="ARBA" id="ARBA00023015"/>
    </source>
</evidence>
<dbReference type="Pfam" id="PF00392">
    <property type="entry name" value="GntR"/>
    <property type="match status" value="1"/>
</dbReference>
<dbReference type="SUPFAM" id="SSF46785">
    <property type="entry name" value="Winged helix' DNA-binding domain"/>
    <property type="match status" value="1"/>
</dbReference>
<sequence length="27" mass="2941">MCEAYGVSRITVKKAMDLLVNEGLVVT</sequence>
<dbReference type="EMBL" id="JBBNIN010000021">
    <property type="protein sequence ID" value="MEQ2711845.1"/>
    <property type="molecule type" value="Genomic_DNA"/>
</dbReference>
<dbReference type="Proteomes" id="UP001482154">
    <property type="component" value="Unassembled WGS sequence"/>
</dbReference>
<gene>
    <name evidence="5" type="ORF">AAAU51_11780</name>
</gene>
<dbReference type="InterPro" id="IPR036390">
    <property type="entry name" value="WH_DNA-bd_sf"/>
</dbReference>
<evidence type="ECO:0000313" key="6">
    <source>
        <dbReference type="Proteomes" id="UP001482154"/>
    </source>
</evidence>
<reference evidence="5 6" key="1">
    <citation type="submission" date="2024-04" db="EMBL/GenBank/DDBJ databases">
        <title>Human intestinal bacterial collection.</title>
        <authorList>
            <person name="Pauvert C."/>
            <person name="Hitch T.C.A."/>
            <person name="Clavel T."/>
        </authorList>
    </citation>
    <scope>NUCLEOTIDE SEQUENCE [LARGE SCALE GENOMIC DNA]</scope>
    <source>
        <strain evidence="5 6">CLA-AA-H249</strain>
    </source>
</reference>
<keyword evidence="1" id="KW-0805">Transcription regulation</keyword>
<organism evidence="5 6">
    <name type="scientific">Anaerostipes amylophilus</name>
    <dbReference type="NCBI Taxonomy" id="2981779"/>
    <lineage>
        <taxon>Bacteria</taxon>
        <taxon>Bacillati</taxon>
        <taxon>Bacillota</taxon>
        <taxon>Clostridia</taxon>
        <taxon>Lachnospirales</taxon>
        <taxon>Lachnospiraceae</taxon>
        <taxon>Anaerostipes</taxon>
    </lineage>
</organism>
<dbReference type="RefSeq" id="WP_349111264.1">
    <property type="nucleotide sequence ID" value="NZ_JBBNIN010000021.1"/>
</dbReference>
<protein>
    <submittedName>
        <fullName evidence="5">GntR family transcriptional regulator</fullName>
    </submittedName>
</protein>
<comment type="caution">
    <text evidence="5">The sequence shown here is derived from an EMBL/GenBank/DDBJ whole genome shotgun (WGS) entry which is preliminary data.</text>
</comment>
<accession>A0ABV1IY02</accession>
<evidence type="ECO:0000256" key="3">
    <source>
        <dbReference type="ARBA" id="ARBA00023163"/>
    </source>
</evidence>
<keyword evidence="3" id="KW-0804">Transcription</keyword>
<dbReference type="Gene3D" id="1.10.10.10">
    <property type="entry name" value="Winged helix-like DNA-binding domain superfamily/Winged helix DNA-binding domain"/>
    <property type="match status" value="1"/>
</dbReference>
<dbReference type="InterPro" id="IPR000524">
    <property type="entry name" value="Tscrpt_reg_HTH_GntR"/>
</dbReference>
<feature type="domain" description="HTH gntR-type" evidence="4">
    <location>
        <begin position="2"/>
        <end position="26"/>
    </location>
</feature>
<evidence type="ECO:0000313" key="5">
    <source>
        <dbReference type="EMBL" id="MEQ2711845.1"/>
    </source>
</evidence>
<dbReference type="InterPro" id="IPR036388">
    <property type="entry name" value="WH-like_DNA-bd_sf"/>
</dbReference>
<keyword evidence="2" id="KW-0238">DNA-binding</keyword>
<keyword evidence="6" id="KW-1185">Reference proteome</keyword>